<evidence type="ECO:0000313" key="7">
    <source>
        <dbReference type="Proteomes" id="UP000224634"/>
    </source>
</evidence>
<evidence type="ECO:0000256" key="4">
    <source>
        <dbReference type="ARBA" id="ARBA00023242"/>
    </source>
</evidence>
<dbReference type="GO" id="GO:0003677">
    <property type="term" value="F:DNA binding"/>
    <property type="evidence" value="ECO:0007669"/>
    <property type="project" value="UniProtKB-KW"/>
</dbReference>
<dbReference type="InterPro" id="IPR000637">
    <property type="entry name" value="HMGI/Y_DNA-bd_CS"/>
</dbReference>
<dbReference type="InterPro" id="IPR000116">
    <property type="entry name" value="HMGA"/>
</dbReference>
<feature type="region of interest" description="Disordered" evidence="5">
    <location>
        <begin position="1"/>
        <end position="131"/>
    </location>
</feature>
<feature type="compositionally biased region" description="Basic and acidic residues" evidence="5">
    <location>
        <begin position="226"/>
        <end position="235"/>
    </location>
</feature>
<feature type="compositionally biased region" description="Low complexity" evidence="5">
    <location>
        <begin position="51"/>
        <end position="67"/>
    </location>
</feature>
<evidence type="ECO:0000256" key="3">
    <source>
        <dbReference type="ARBA" id="ARBA00023125"/>
    </source>
</evidence>
<feature type="compositionally biased region" description="Low complexity" evidence="5">
    <location>
        <begin position="236"/>
        <end position="245"/>
    </location>
</feature>
<evidence type="ECO:0008006" key="8">
    <source>
        <dbReference type="Google" id="ProtNLM"/>
    </source>
</evidence>
<organism evidence="6 7">
    <name type="scientific">Polytolypa hystricis (strain UAMH7299)</name>
    <dbReference type="NCBI Taxonomy" id="1447883"/>
    <lineage>
        <taxon>Eukaryota</taxon>
        <taxon>Fungi</taxon>
        <taxon>Dikarya</taxon>
        <taxon>Ascomycota</taxon>
        <taxon>Pezizomycotina</taxon>
        <taxon>Eurotiomycetes</taxon>
        <taxon>Eurotiomycetidae</taxon>
        <taxon>Onygenales</taxon>
        <taxon>Onygenales incertae sedis</taxon>
        <taxon>Polytolypa</taxon>
    </lineage>
</organism>
<dbReference type="GO" id="GO:0005634">
    <property type="term" value="C:nucleus"/>
    <property type="evidence" value="ECO:0007669"/>
    <property type="project" value="UniProtKB-SubCell"/>
</dbReference>
<feature type="compositionally biased region" description="Polar residues" evidence="5">
    <location>
        <begin position="111"/>
        <end position="130"/>
    </location>
</feature>
<dbReference type="SMART" id="SM00384">
    <property type="entry name" value="AT_hook"/>
    <property type="match status" value="4"/>
</dbReference>
<dbReference type="AlphaFoldDB" id="A0A2B7YEP9"/>
<evidence type="ECO:0000256" key="5">
    <source>
        <dbReference type="SAM" id="MobiDB-lite"/>
    </source>
</evidence>
<keyword evidence="7" id="KW-1185">Reference proteome</keyword>
<sequence length="331" mass="35212">MTIASNDAPPVRKRGRPRKYPIDAEKPAKPTAPDGTPRKRGRPRKNPEVEPAATKPAAAPTTTTTGVKRGRGRPRKTNAPPAKKPRLMEDGTPRKRGRPRKSDAGAVGSASKASPQTSDVNGSAKKSSASVFPLAKIVGTYALTCDAVEENWPDQADDMELTISSEPSKTALGFIGGFNLGVLEGTMLLAGNEDTLEKLREEMSADEGSSSGLNGKADSEISSSSDDGKAEKPTTRNDTSSTSRRVYFHWRGRETSEGEIHSNNSGQDGKGYLDFTSDSAVAFEGVSSFPVVGEKIVFRGKKTDNKPTSSPEPWADFSESAAKEASAGRWG</sequence>
<protein>
    <recommendedName>
        <fullName evidence="8">AT hook domain-containing protein</fullName>
    </recommendedName>
</protein>
<dbReference type="GO" id="GO:0006355">
    <property type="term" value="P:regulation of DNA-templated transcription"/>
    <property type="evidence" value="ECO:0007669"/>
    <property type="project" value="InterPro"/>
</dbReference>
<proteinExistence type="predicted"/>
<evidence type="ECO:0000256" key="2">
    <source>
        <dbReference type="ARBA" id="ARBA00022737"/>
    </source>
</evidence>
<name>A0A2B7YEP9_POLH7</name>
<reference evidence="6 7" key="1">
    <citation type="submission" date="2017-10" db="EMBL/GenBank/DDBJ databases">
        <title>Comparative genomics in systemic dimorphic fungi from Ajellomycetaceae.</title>
        <authorList>
            <person name="Munoz J.F."/>
            <person name="Mcewen J.G."/>
            <person name="Clay O.K."/>
            <person name="Cuomo C.A."/>
        </authorList>
    </citation>
    <scope>NUCLEOTIDE SEQUENCE [LARGE SCALE GENOMIC DNA]</scope>
    <source>
        <strain evidence="6 7">UAMH7299</strain>
    </source>
</reference>
<feature type="region of interest" description="Disordered" evidence="5">
    <location>
        <begin position="299"/>
        <end position="331"/>
    </location>
</feature>
<accession>A0A2B7YEP9</accession>
<keyword evidence="3" id="KW-0238">DNA-binding</keyword>
<dbReference type="PRINTS" id="PR00929">
    <property type="entry name" value="ATHOOK"/>
</dbReference>
<comment type="caution">
    <text evidence="6">The sequence shown here is derived from an EMBL/GenBank/DDBJ whole genome shotgun (WGS) entry which is preliminary data.</text>
</comment>
<keyword evidence="4" id="KW-0539">Nucleus</keyword>
<gene>
    <name evidence="6" type="ORF">AJ80_03825</name>
</gene>
<dbReference type="Pfam" id="PF02178">
    <property type="entry name" value="AT_hook"/>
    <property type="match status" value="4"/>
</dbReference>
<comment type="subcellular location">
    <subcellularLocation>
        <location evidence="1">Nucleus</location>
    </subcellularLocation>
</comment>
<dbReference type="OrthoDB" id="4630416at2759"/>
<dbReference type="InterPro" id="IPR017956">
    <property type="entry name" value="AT_hook_DNA-bd_motif"/>
</dbReference>
<dbReference type="PROSITE" id="PS00354">
    <property type="entry name" value="HMGI_Y"/>
    <property type="match status" value="1"/>
</dbReference>
<feature type="compositionally biased region" description="Basic and acidic residues" evidence="5">
    <location>
        <begin position="251"/>
        <end position="260"/>
    </location>
</feature>
<feature type="region of interest" description="Disordered" evidence="5">
    <location>
        <begin position="201"/>
        <end position="271"/>
    </location>
</feature>
<evidence type="ECO:0000256" key="1">
    <source>
        <dbReference type="ARBA" id="ARBA00004123"/>
    </source>
</evidence>
<evidence type="ECO:0000313" key="6">
    <source>
        <dbReference type="EMBL" id="PGH19670.1"/>
    </source>
</evidence>
<dbReference type="Proteomes" id="UP000224634">
    <property type="component" value="Unassembled WGS sequence"/>
</dbReference>
<keyword evidence="2" id="KW-0677">Repeat</keyword>
<dbReference type="GO" id="GO:0000785">
    <property type="term" value="C:chromatin"/>
    <property type="evidence" value="ECO:0007669"/>
    <property type="project" value="InterPro"/>
</dbReference>
<dbReference type="STRING" id="1447883.A0A2B7YEP9"/>
<dbReference type="PRINTS" id="PR00930">
    <property type="entry name" value="HIGHMOBLTYIY"/>
</dbReference>
<dbReference type="EMBL" id="PDNA01000045">
    <property type="protein sequence ID" value="PGH19670.1"/>
    <property type="molecule type" value="Genomic_DNA"/>
</dbReference>